<proteinExistence type="predicted"/>
<gene>
    <name evidence="1" type="ORF">P43SY_011208</name>
</gene>
<evidence type="ECO:0000313" key="2">
    <source>
        <dbReference type="Proteomes" id="UP001209570"/>
    </source>
</evidence>
<sequence length="91" mass="10237">MVSEAVRLDHFHAYEPSVTEASEPESAHRRLELSLPLHEDHGLFIAMTAPKFFEVTERGELSERRLSSAAGTGLMIERPSTGERVLTTFLR</sequence>
<name>A0AAD5LQ26_PYTIN</name>
<accession>A0AAD5LQ26</accession>
<evidence type="ECO:0000313" key="1">
    <source>
        <dbReference type="EMBL" id="KAJ0388593.1"/>
    </source>
</evidence>
<comment type="caution">
    <text evidence="1">The sequence shown here is derived from an EMBL/GenBank/DDBJ whole genome shotgun (WGS) entry which is preliminary data.</text>
</comment>
<dbReference type="PANTHER" id="PTHR40855:SF1">
    <property type="entry name" value="CLAVAMINATE SYNTHASE-LIKE PROTEIN"/>
    <property type="match status" value="1"/>
</dbReference>
<keyword evidence="2" id="KW-1185">Reference proteome</keyword>
<dbReference type="Proteomes" id="UP001209570">
    <property type="component" value="Unassembled WGS sequence"/>
</dbReference>
<dbReference type="EMBL" id="JAKCXM010008262">
    <property type="protein sequence ID" value="KAJ0388593.1"/>
    <property type="molecule type" value="Genomic_DNA"/>
</dbReference>
<organism evidence="1 2">
    <name type="scientific">Pythium insidiosum</name>
    <name type="common">Pythiosis disease agent</name>
    <dbReference type="NCBI Taxonomy" id="114742"/>
    <lineage>
        <taxon>Eukaryota</taxon>
        <taxon>Sar</taxon>
        <taxon>Stramenopiles</taxon>
        <taxon>Oomycota</taxon>
        <taxon>Peronosporomycetes</taxon>
        <taxon>Pythiales</taxon>
        <taxon>Pythiaceae</taxon>
        <taxon>Pythium</taxon>
    </lineage>
</organism>
<reference evidence="1" key="1">
    <citation type="submission" date="2021-12" db="EMBL/GenBank/DDBJ databases">
        <title>Prjna785345.</title>
        <authorList>
            <person name="Rujirawat T."/>
            <person name="Krajaejun T."/>
        </authorList>
    </citation>
    <scope>NUCLEOTIDE SEQUENCE</scope>
    <source>
        <strain evidence="1">Pi057C3</strain>
    </source>
</reference>
<dbReference type="PANTHER" id="PTHR40855">
    <property type="entry name" value="DIOX_N DOMAIN-CONTAINING PROTEIN"/>
    <property type="match status" value="1"/>
</dbReference>
<dbReference type="AlphaFoldDB" id="A0AAD5LQ26"/>
<protein>
    <submittedName>
        <fullName evidence="1">Uncharacterized protein</fullName>
    </submittedName>
</protein>